<evidence type="ECO:0000256" key="2">
    <source>
        <dbReference type="ARBA" id="ARBA00006956"/>
    </source>
</evidence>
<dbReference type="PANTHER" id="PTHR11125:SF7">
    <property type="entry name" value="TRANSCRIPTION ELONGATION FACTOR SPT5"/>
    <property type="match status" value="1"/>
</dbReference>
<dbReference type="CDD" id="cd06082">
    <property type="entry name" value="KOW_Spt5_2"/>
    <property type="match status" value="1"/>
</dbReference>
<comment type="subcellular location">
    <subcellularLocation>
        <location evidence="1 5">Nucleus</location>
    </subcellularLocation>
</comment>
<dbReference type="PROSITE" id="PS01108">
    <property type="entry name" value="RIBOSOMAL_L24"/>
    <property type="match status" value="1"/>
</dbReference>
<keyword evidence="9" id="KW-1185">Reference proteome</keyword>
<sequence>MSDSSDVDISDVEDSPVVTKTEQLSEESDNEIMLNKKKKRKVQSSDEDDDDEDDSDDDDDEEDSEEEERPKKRGKRQPRKRRRLVNDFINDDVEVDDDDDEEEYIDDQEDFGIDPKEREEAEKTLKEQERQRIQKNKFAEMSEEQMEEYFRLRHEEGSGPLKGVGDEYYDSIAQNGLLPDARSPNLYIVRCRMGEEQLVCLQLVKKYMAYSRQEEPLEILSVVVKDGIKGLIYIEAYKTPHVLKAIEGISTLNGYNIKMVPRNEMVDTLKVVRDIPTLRVNSYCRVKRTMFKDDLAQVDEVDLARNEVCLKLIPRIDYTKLRGALRGQESDRGITRRKGRAPLGLFNADKIRSIGGEFTKDGDFTVFEGNRYRNGFLYKYFNIDHVTVDGIKPTISELEMFNEGGNEFQGELAIGKDFAKFHSFAPGDVVEVTEGELVNLQGKIETIDGELAYMRADSTEIPGLLTVNLREIRKFFKVGDHVLVIGGGFKGDTGLVVRVEENLIIIISDINNEEVRVLPRDLRLSPHVATGVDSLGRYQIHDLVMIDKDTFGLIISVHAEMLSVLNQHGNMVNLKSSQILRKMDNKFGRSMDANKHYVSNGSQVKIIDLNKEAEVIQIYRGAAFLHCRSHRDNGGILLRPARQIALIGSTATATAQVPSATDFKVPQSPRHAMASPQISSNESNFGGAKSDGGKTPFGGDRNERGGMGGRGGRGGGFGGRGGGFGPRRDTSIIGKNVRIKAGPLKAHYGIVKDATETTCNVELHTNCKTIQVDRSRLEIVAGSAGVGGDNYRELARTPHYGSKTPAYGTQTPMYGTQTPMHDGFGGRTPHYGAQTPGYDGGRTPSHSTAWDPSALATPAHTSFGRDNDDDDHFGGDSYMVPTPAAAQLEDNRDDFYESAPMSVNPFNNYNDEPAQPVFNGDIPDRQLLTGQWIQIDFKVVLRQNSAHQDLHGRTLEVVTVQKSSGRVTLHCNGQKIDVGMEEVLPAYPTAKDIEAYVQVIYDGKSFVVGDQTVLESVDGDIGTLDNGKKVALKYCCLVN</sequence>
<proteinExistence type="inferred from homology"/>
<reference evidence="9" key="1">
    <citation type="journal article" date="2013" name="Genetics">
        <title>The draft genome and transcriptome of Panagrellus redivivus are shaped by the harsh demands of a free-living lifestyle.</title>
        <authorList>
            <person name="Srinivasan J."/>
            <person name="Dillman A.R."/>
            <person name="Macchietto M.G."/>
            <person name="Heikkinen L."/>
            <person name="Lakso M."/>
            <person name="Fracchia K.M."/>
            <person name="Antoshechkin I."/>
            <person name="Mortazavi A."/>
            <person name="Wong G."/>
            <person name="Sternberg P.W."/>
        </authorList>
    </citation>
    <scope>NUCLEOTIDE SEQUENCE [LARGE SCALE GENOMIC DNA]</scope>
    <source>
        <strain evidence="9">MT8872</strain>
    </source>
</reference>
<dbReference type="InterPro" id="IPR041973">
    <property type="entry name" value="KOW_Spt5_1"/>
</dbReference>
<evidence type="ECO:0000313" key="9">
    <source>
        <dbReference type="Proteomes" id="UP000492821"/>
    </source>
</evidence>
<dbReference type="Proteomes" id="UP000492821">
    <property type="component" value="Unassembled WGS sequence"/>
</dbReference>
<dbReference type="InterPro" id="IPR041975">
    <property type="entry name" value="KOW_Spt5_2"/>
</dbReference>
<evidence type="ECO:0000256" key="5">
    <source>
        <dbReference type="PIRNR" id="PIRNR036945"/>
    </source>
</evidence>
<evidence type="ECO:0000259" key="8">
    <source>
        <dbReference type="SMART" id="SM00739"/>
    </source>
</evidence>
<dbReference type="InterPro" id="IPR057936">
    <property type="entry name" value="KOWx_Spt5"/>
</dbReference>
<name>A0A7E4WBL2_PANRE</name>
<evidence type="ECO:0000256" key="6">
    <source>
        <dbReference type="SAM" id="MobiDB-lite"/>
    </source>
</evidence>
<feature type="domain" description="KOW" evidence="8">
    <location>
        <begin position="277"/>
        <end position="304"/>
    </location>
</feature>
<dbReference type="InterPro" id="IPR005825">
    <property type="entry name" value="Ribosomal_uL24_CS"/>
</dbReference>
<dbReference type="GO" id="GO:0003729">
    <property type="term" value="F:mRNA binding"/>
    <property type="evidence" value="ECO:0007669"/>
    <property type="project" value="TreeGrafter"/>
</dbReference>
<dbReference type="CDD" id="cd06084">
    <property type="entry name" value="KOW_Spt5_4"/>
    <property type="match status" value="1"/>
</dbReference>
<dbReference type="InterPro" id="IPR005100">
    <property type="entry name" value="NGN-domain"/>
</dbReference>
<dbReference type="CDD" id="cd06081">
    <property type="entry name" value="KOW_Spt5_1"/>
    <property type="match status" value="1"/>
</dbReference>
<evidence type="ECO:0000256" key="3">
    <source>
        <dbReference type="ARBA" id="ARBA00023163"/>
    </source>
</evidence>
<dbReference type="SMART" id="SM00738">
    <property type="entry name" value="NGN"/>
    <property type="match status" value="1"/>
</dbReference>
<feature type="domain" description="KOW" evidence="8">
    <location>
        <begin position="597"/>
        <end position="621"/>
    </location>
</feature>
<dbReference type="AlphaFoldDB" id="A0A7E4WBL2"/>
<feature type="region of interest" description="Disordered" evidence="6">
    <location>
        <begin position="663"/>
        <end position="730"/>
    </location>
</feature>
<organism evidence="9 10">
    <name type="scientific">Panagrellus redivivus</name>
    <name type="common">Microworm</name>
    <dbReference type="NCBI Taxonomy" id="6233"/>
    <lineage>
        <taxon>Eukaryota</taxon>
        <taxon>Metazoa</taxon>
        <taxon>Ecdysozoa</taxon>
        <taxon>Nematoda</taxon>
        <taxon>Chromadorea</taxon>
        <taxon>Rhabditida</taxon>
        <taxon>Tylenchina</taxon>
        <taxon>Panagrolaimomorpha</taxon>
        <taxon>Panagrolaimoidea</taxon>
        <taxon>Panagrolaimidae</taxon>
        <taxon>Panagrellus</taxon>
    </lineage>
</organism>
<dbReference type="SUPFAM" id="SSF50104">
    <property type="entry name" value="Translation proteins SH3-like domain"/>
    <property type="match status" value="1"/>
</dbReference>
<feature type="region of interest" description="Disordered" evidence="6">
    <location>
        <begin position="1"/>
        <end position="131"/>
    </location>
</feature>
<dbReference type="GO" id="GO:0006357">
    <property type="term" value="P:regulation of transcription by RNA polymerase II"/>
    <property type="evidence" value="ECO:0007669"/>
    <property type="project" value="InterPro"/>
</dbReference>
<dbReference type="InterPro" id="IPR017071">
    <property type="entry name" value="TF_Spt5_eukaryote"/>
</dbReference>
<dbReference type="SMART" id="SM00739">
    <property type="entry name" value="KOW"/>
    <property type="match status" value="5"/>
</dbReference>
<feature type="domain" description="KOW" evidence="8">
    <location>
        <begin position="730"/>
        <end position="757"/>
    </location>
</feature>
<dbReference type="CDD" id="cd09888">
    <property type="entry name" value="NGN_Euk"/>
    <property type="match status" value="1"/>
</dbReference>
<dbReference type="Gene3D" id="2.30.30.30">
    <property type="match status" value="3"/>
</dbReference>
<feature type="domain" description="KOW" evidence="8">
    <location>
        <begin position="475"/>
        <end position="502"/>
    </location>
</feature>
<dbReference type="GO" id="GO:0006412">
    <property type="term" value="P:translation"/>
    <property type="evidence" value="ECO:0007669"/>
    <property type="project" value="InterPro"/>
</dbReference>
<evidence type="ECO:0000256" key="4">
    <source>
        <dbReference type="ARBA" id="ARBA00023242"/>
    </source>
</evidence>
<dbReference type="InterPro" id="IPR014722">
    <property type="entry name" value="Rib_uL2_dom2"/>
</dbReference>
<dbReference type="InterPro" id="IPR006645">
    <property type="entry name" value="NGN-like_dom"/>
</dbReference>
<feature type="compositionally biased region" description="Basic and acidic residues" evidence="6">
    <location>
        <begin position="113"/>
        <end position="131"/>
    </location>
</feature>
<keyword evidence="3 5" id="KW-0804">Transcription</keyword>
<dbReference type="CDD" id="cd06083">
    <property type="entry name" value="KOW_Spt5_3"/>
    <property type="match status" value="1"/>
</dbReference>
<dbReference type="Gene3D" id="3.30.70.940">
    <property type="entry name" value="NusG, N-terminal domain"/>
    <property type="match status" value="1"/>
</dbReference>
<evidence type="ECO:0000256" key="1">
    <source>
        <dbReference type="ARBA" id="ARBA00004123"/>
    </source>
</evidence>
<feature type="compositionally biased region" description="Acidic residues" evidence="6">
    <location>
        <begin position="89"/>
        <end position="112"/>
    </location>
</feature>
<dbReference type="Pfam" id="PF23291">
    <property type="entry name" value="KOW4_SPT5"/>
    <property type="match status" value="1"/>
</dbReference>
<comment type="similarity">
    <text evidence="2 5">Belongs to the SPT5 family.</text>
</comment>
<dbReference type="Pfam" id="PF23037">
    <property type="entry name" value="KOWx_SPT5"/>
    <property type="match status" value="1"/>
</dbReference>
<dbReference type="InterPro" id="IPR022581">
    <property type="entry name" value="Spt5_N"/>
</dbReference>
<dbReference type="Pfam" id="PF23042">
    <property type="entry name" value="KOW1_SPT5"/>
    <property type="match status" value="1"/>
</dbReference>
<dbReference type="PANTHER" id="PTHR11125">
    <property type="entry name" value="SUPPRESSOR OF TY 5"/>
    <property type="match status" value="1"/>
</dbReference>
<feature type="compositionally biased region" description="Gly residues" evidence="6">
    <location>
        <begin position="705"/>
        <end position="725"/>
    </location>
</feature>
<dbReference type="InterPro" id="IPR008991">
    <property type="entry name" value="Translation_prot_SH3-like_sf"/>
</dbReference>
<dbReference type="InterPro" id="IPR041977">
    <property type="entry name" value="KOW_Spt5_4"/>
</dbReference>
<feature type="compositionally biased region" description="Acidic residues" evidence="6">
    <location>
        <begin position="1"/>
        <end position="14"/>
    </location>
</feature>
<dbReference type="Pfam" id="PF00467">
    <property type="entry name" value="KOW"/>
    <property type="match status" value="1"/>
</dbReference>
<dbReference type="GO" id="GO:0032784">
    <property type="term" value="P:regulation of DNA-templated transcription elongation"/>
    <property type="evidence" value="ECO:0007669"/>
    <property type="project" value="InterPro"/>
</dbReference>
<feature type="domain" description="NusG-like N-terminal" evidence="7">
    <location>
        <begin position="183"/>
        <end position="272"/>
    </location>
</feature>
<dbReference type="InterPro" id="IPR036735">
    <property type="entry name" value="NGN_dom_sf"/>
</dbReference>
<dbReference type="Pfam" id="PF03439">
    <property type="entry name" value="Spt5-NGN"/>
    <property type="match status" value="1"/>
</dbReference>
<feature type="compositionally biased region" description="Basic residues" evidence="6">
    <location>
        <begin position="71"/>
        <end position="83"/>
    </location>
</feature>
<dbReference type="WBParaSite" id="Pan_g8642.t1">
    <property type="protein sequence ID" value="Pan_g8642.t1"/>
    <property type="gene ID" value="Pan_g8642"/>
</dbReference>
<dbReference type="Pfam" id="PF23290">
    <property type="entry name" value="KOW5_SPT5"/>
    <property type="match status" value="1"/>
</dbReference>
<dbReference type="Pfam" id="PF11942">
    <property type="entry name" value="Spt5_N"/>
    <property type="match status" value="1"/>
</dbReference>
<accession>A0A7E4WBL2</accession>
<dbReference type="InterPro" id="IPR041976">
    <property type="entry name" value="KOW_Spt5_3"/>
</dbReference>
<dbReference type="InterPro" id="IPR005824">
    <property type="entry name" value="KOW"/>
</dbReference>
<dbReference type="GO" id="GO:0005840">
    <property type="term" value="C:ribosome"/>
    <property type="evidence" value="ECO:0007669"/>
    <property type="project" value="InterPro"/>
</dbReference>
<dbReference type="Pfam" id="PF12815">
    <property type="entry name" value="CTD"/>
    <property type="match status" value="1"/>
</dbReference>
<dbReference type="InterPro" id="IPR039659">
    <property type="entry name" value="SPT5"/>
</dbReference>
<dbReference type="InterPro" id="IPR039385">
    <property type="entry name" value="NGN_Euk"/>
</dbReference>
<evidence type="ECO:0000313" key="10">
    <source>
        <dbReference type="WBParaSite" id="Pan_g8642.t1"/>
    </source>
</evidence>
<dbReference type="GO" id="GO:0003735">
    <property type="term" value="F:structural constituent of ribosome"/>
    <property type="evidence" value="ECO:0007669"/>
    <property type="project" value="InterPro"/>
</dbReference>
<dbReference type="GO" id="GO:0032044">
    <property type="term" value="C:DSIF complex"/>
    <property type="evidence" value="ECO:0007669"/>
    <property type="project" value="TreeGrafter"/>
</dbReference>
<protein>
    <recommendedName>
        <fullName evidence="5">Transcription elongation factor SPT5</fullName>
    </recommendedName>
</protein>
<dbReference type="Pfam" id="PF23284">
    <property type="entry name" value="KOW2_Spt5"/>
    <property type="match status" value="1"/>
</dbReference>
<feature type="compositionally biased region" description="Acidic residues" evidence="6">
    <location>
        <begin position="45"/>
        <end position="67"/>
    </location>
</feature>
<dbReference type="PIRSF" id="PIRSF036945">
    <property type="entry name" value="Spt5"/>
    <property type="match status" value="1"/>
</dbReference>
<dbReference type="InterPro" id="IPR041978">
    <property type="entry name" value="KOW_Spt5_5"/>
</dbReference>
<keyword evidence="4 5" id="KW-0539">Nucleus</keyword>
<dbReference type="CDD" id="cd06085">
    <property type="entry name" value="KOW_Spt5_5"/>
    <property type="match status" value="1"/>
</dbReference>
<feature type="domain" description="KOW" evidence="8">
    <location>
        <begin position="423"/>
        <end position="450"/>
    </location>
</feature>
<reference evidence="10" key="2">
    <citation type="submission" date="2020-10" db="UniProtKB">
        <authorList>
            <consortium name="WormBaseParasite"/>
        </authorList>
    </citation>
    <scope>IDENTIFICATION</scope>
</reference>
<evidence type="ECO:0000259" key="7">
    <source>
        <dbReference type="SMART" id="SM00738"/>
    </source>
</evidence>
<dbReference type="GO" id="GO:0006368">
    <property type="term" value="P:transcription elongation by RNA polymerase II"/>
    <property type="evidence" value="ECO:0007669"/>
    <property type="project" value="TreeGrafter"/>
</dbReference>